<gene>
    <name evidence="10" type="ORF">Godav_017310</name>
</gene>
<dbReference type="GO" id="GO:0005545">
    <property type="term" value="F:1-phosphatidylinositol binding"/>
    <property type="evidence" value="ECO:0007669"/>
    <property type="project" value="TreeGrafter"/>
</dbReference>
<name>A0A7J8QTS2_GOSDV</name>
<dbReference type="InterPro" id="IPR048050">
    <property type="entry name" value="ANTH_N_plant"/>
</dbReference>
<dbReference type="CDD" id="cd16987">
    <property type="entry name" value="ANTH_N_AP180_plant"/>
    <property type="match status" value="1"/>
</dbReference>
<dbReference type="GO" id="GO:0030136">
    <property type="term" value="C:clathrin-coated vesicle"/>
    <property type="evidence" value="ECO:0007669"/>
    <property type="project" value="UniProtKB-SubCell"/>
</dbReference>
<dbReference type="GO" id="GO:0005546">
    <property type="term" value="F:phosphatidylinositol-4,5-bisphosphate binding"/>
    <property type="evidence" value="ECO:0007669"/>
    <property type="project" value="TreeGrafter"/>
</dbReference>
<proteinExistence type="predicted"/>
<keyword evidence="6" id="KW-0472">Membrane</keyword>
<evidence type="ECO:0000256" key="3">
    <source>
        <dbReference type="ARBA" id="ARBA00004600"/>
    </source>
</evidence>
<dbReference type="GO" id="GO:0005794">
    <property type="term" value="C:Golgi apparatus"/>
    <property type="evidence" value="ECO:0007669"/>
    <property type="project" value="UniProtKB-SubCell"/>
</dbReference>
<dbReference type="InterPro" id="IPR008942">
    <property type="entry name" value="ENTH_VHS"/>
</dbReference>
<evidence type="ECO:0000256" key="1">
    <source>
        <dbReference type="ARBA" id="ARBA00004132"/>
    </source>
</evidence>
<reference evidence="10 11" key="1">
    <citation type="journal article" date="2019" name="Genome Biol. Evol.">
        <title>Insights into the evolution of the New World diploid cottons (Gossypium, subgenus Houzingenia) based on genome sequencing.</title>
        <authorList>
            <person name="Grover C.E."/>
            <person name="Arick M.A. 2nd"/>
            <person name="Thrash A."/>
            <person name="Conover J.L."/>
            <person name="Sanders W.S."/>
            <person name="Peterson D.G."/>
            <person name="Frelichowski J.E."/>
            <person name="Scheffler J.A."/>
            <person name="Scheffler B.E."/>
            <person name="Wendel J.F."/>
        </authorList>
    </citation>
    <scope>NUCLEOTIDE SEQUENCE [LARGE SCALE GENOMIC DNA]</scope>
    <source>
        <strain evidence="10">27</strain>
        <tissue evidence="10">Leaf</tissue>
    </source>
</reference>
<dbReference type="SMART" id="SM00273">
    <property type="entry name" value="ENTH"/>
    <property type="match status" value="1"/>
</dbReference>
<keyword evidence="7" id="KW-0168">Coated pit</keyword>
<keyword evidence="4" id="KW-0254">Endocytosis</keyword>
<dbReference type="InterPro" id="IPR011417">
    <property type="entry name" value="ANTH_dom"/>
</dbReference>
<feature type="non-terminal residue" evidence="10">
    <location>
        <position position="180"/>
    </location>
</feature>
<keyword evidence="5" id="KW-0333">Golgi apparatus</keyword>
<dbReference type="InterPro" id="IPR045192">
    <property type="entry name" value="AP180-like"/>
</dbReference>
<accession>A0A7J8QTS2</accession>
<evidence type="ECO:0000256" key="8">
    <source>
        <dbReference type="ARBA" id="ARBA00023329"/>
    </source>
</evidence>
<dbReference type="GO" id="GO:0072583">
    <property type="term" value="P:clathrin-dependent endocytosis"/>
    <property type="evidence" value="ECO:0007669"/>
    <property type="project" value="InterPro"/>
</dbReference>
<dbReference type="InterPro" id="IPR013809">
    <property type="entry name" value="ENTH"/>
</dbReference>
<dbReference type="PROSITE" id="PS50942">
    <property type="entry name" value="ENTH"/>
    <property type="match status" value="1"/>
</dbReference>
<dbReference type="SUPFAM" id="SSF48464">
    <property type="entry name" value="ENTH/VHS domain"/>
    <property type="match status" value="1"/>
</dbReference>
<dbReference type="EMBL" id="JABFAC010000001">
    <property type="protein sequence ID" value="MBA0604660.1"/>
    <property type="molecule type" value="Genomic_DNA"/>
</dbReference>
<dbReference type="GO" id="GO:0032050">
    <property type="term" value="F:clathrin heavy chain binding"/>
    <property type="evidence" value="ECO:0007669"/>
    <property type="project" value="TreeGrafter"/>
</dbReference>
<feature type="domain" description="ENTH" evidence="9">
    <location>
        <begin position="23"/>
        <end position="159"/>
    </location>
</feature>
<evidence type="ECO:0000313" key="10">
    <source>
        <dbReference type="EMBL" id="MBA0604660.1"/>
    </source>
</evidence>
<dbReference type="Proteomes" id="UP000593561">
    <property type="component" value="Unassembled WGS sequence"/>
</dbReference>
<evidence type="ECO:0000259" key="9">
    <source>
        <dbReference type="PROSITE" id="PS50942"/>
    </source>
</evidence>
<dbReference type="PANTHER" id="PTHR22951:SF75">
    <property type="entry name" value="CLATHRIN COAT ASSEMBLY PROTEIN AP180"/>
    <property type="match status" value="1"/>
</dbReference>
<dbReference type="Pfam" id="PF07651">
    <property type="entry name" value="ANTH"/>
    <property type="match status" value="1"/>
</dbReference>
<keyword evidence="8" id="KW-0968">Cytoplasmic vesicle</keyword>
<organism evidence="10 11">
    <name type="scientific">Gossypium davidsonii</name>
    <name type="common">Davidson's cotton</name>
    <name type="synonym">Gossypium klotzschianum subsp. davidsonii</name>
    <dbReference type="NCBI Taxonomy" id="34287"/>
    <lineage>
        <taxon>Eukaryota</taxon>
        <taxon>Viridiplantae</taxon>
        <taxon>Streptophyta</taxon>
        <taxon>Embryophyta</taxon>
        <taxon>Tracheophyta</taxon>
        <taxon>Spermatophyta</taxon>
        <taxon>Magnoliopsida</taxon>
        <taxon>eudicotyledons</taxon>
        <taxon>Gunneridae</taxon>
        <taxon>Pentapetalae</taxon>
        <taxon>rosids</taxon>
        <taxon>malvids</taxon>
        <taxon>Malvales</taxon>
        <taxon>Malvaceae</taxon>
        <taxon>Malvoideae</taxon>
        <taxon>Gossypium</taxon>
    </lineage>
</organism>
<evidence type="ECO:0000256" key="6">
    <source>
        <dbReference type="ARBA" id="ARBA00023136"/>
    </source>
</evidence>
<evidence type="ECO:0000256" key="2">
    <source>
        <dbReference type="ARBA" id="ARBA00004555"/>
    </source>
</evidence>
<dbReference type="AlphaFoldDB" id="A0A7J8QTS2"/>
<dbReference type="GO" id="GO:0000149">
    <property type="term" value="F:SNARE binding"/>
    <property type="evidence" value="ECO:0007669"/>
    <property type="project" value="TreeGrafter"/>
</dbReference>
<keyword evidence="11" id="KW-1185">Reference proteome</keyword>
<dbReference type="GO" id="GO:0006900">
    <property type="term" value="P:vesicle budding from membrane"/>
    <property type="evidence" value="ECO:0007669"/>
    <property type="project" value="TreeGrafter"/>
</dbReference>
<dbReference type="Gene3D" id="1.25.40.90">
    <property type="match status" value="1"/>
</dbReference>
<dbReference type="GO" id="GO:0048268">
    <property type="term" value="P:clathrin coat assembly"/>
    <property type="evidence" value="ECO:0007669"/>
    <property type="project" value="InterPro"/>
</dbReference>
<evidence type="ECO:0000256" key="7">
    <source>
        <dbReference type="ARBA" id="ARBA00023176"/>
    </source>
</evidence>
<comment type="caution">
    <text evidence="10">The sequence shown here is derived from an EMBL/GenBank/DDBJ whole genome shotgun (WGS) entry which is preliminary data.</text>
</comment>
<evidence type="ECO:0000313" key="11">
    <source>
        <dbReference type="Proteomes" id="UP000593561"/>
    </source>
</evidence>
<sequence length="180" mass="20205">MPSRLKRAIGAVKDQTSISLAKIVNTNSSNLDVAVLKATTRDLEPVNERYVNDILVMISSNKLHAVICANAIAKRIGKTKNWVVALKSLMIVLRIFQNGDPFFPQEVLHARNRGAKILNLTTFNDYSQSSPYDYTAFVRSFAFYLDQRLDCLVTGKIQRRVANKTTGIGRKGSRRVNPQH</sequence>
<dbReference type="GO" id="GO:0005905">
    <property type="term" value="C:clathrin-coated pit"/>
    <property type="evidence" value="ECO:0007669"/>
    <property type="project" value="UniProtKB-SubCell"/>
</dbReference>
<evidence type="ECO:0000256" key="5">
    <source>
        <dbReference type="ARBA" id="ARBA00023034"/>
    </source>
</evidence>
<evidence type="ECO:0000256" key="4">
    <source>
        <dbReference type="ARBA" id="ARBA00022583"/>
    </source>
</evidence>
<dbReference type="PANTHER" id="PTHR22951">
    <property type="entry name" value="CLATHRIN ASSEMBLY PROTEIN"/>
    <property type="match status" value="1"/>
</dbReference>
<protein>
    <recommendedName>
        <fullName evidence="9">ENTH domain-containing protein</fullName>
    </recommendedName>
</protein>
<comment type="subcellular location">
    <subcellularLocation>
        <location evidence="1">Cytoplasmic vesicle</location>
        <location evidence="1">Clathrin-coated vesicle</location>
    </subcellularLocation>
    <subcellularLocation>
        <location evidence="2">Golgi apparatus</location>
    </subcellularLocation>
    <subcellularLocation>
        <location evidence="3">Membrane</location>
        <location evidence="3">Clathrin-coated pit</location>
    </subcellularLocation>
</comment>